<dbReference type="Proteomes" id="UP000182761">
    <property type="component" value="Unassembled WGS sequence"/>
</dbReference>
<accession>A0A0X3APC0</accession>
<dbReference type="EMBL" id="FCOR01000004">
    <property type="protein sequence ID" value="CVK15997.1"/>
    <property type="molecule type" value="Genomic_DNA"/>
</dbReference>
<name>A0A0X3APC0_9FLAO</name>
<dbReference type="AlphaFoldDB" id="A0A0X3APC0"/>
<sequence length="49" mass="6021">MERERRKFILYLLKLKHKEDKFKLLLDIGKSVEDYTTLNINKNLTQVKR</sequence>
<evidence type="ECO:0000313" key="1">
    <source>
        <dbReference type="EMBL" id="CVK15997.1"/>
    </source>
</evidence>
<proteinExistence type="predicted"/>
<reference evidence="1 2" key="1">
    <citation type="submission" date="2016-01" db="EMBL/GenBank/DDBJ databases">
        <authorList>
            <person name="McClelland M."/>
            <person name="Jain A."/>
            <person name="Saraogi P."/>
            <person name="Mendelson R."/>
            <person name="Westerman R."/>
            <person name="SanMiguel P."/>
            <person name="Csonka L."/>
        </authorList>
    </citation>
    <scope>NUCLEOTIDE SEQUENCE [LARGE SCALE GENOMIC DNA]</scope>
    <source>
        <strain evidence="1 2">R-53146</strain>
    </source>
</reference>
<evidence type="ECO:0000313" key="2">
    <source>
        <dbReference type="Proteomes" id="UP000182761"/>
    </source>
</evidence>
<keyword evidence="2" id="KW-1185">Reference proteome</keyword>
<gene>
    <name evidence="1" type="ORF">Ga0061079_104116</name>
</gene>
<organism evidence="1 2">
    <name type="scientific">Apibacter mensalis</name>
    <dbReference type="NCBI Taxonomy" id="1586267"/>
    <lineage>
        <taxon>Bacteria</taxon>
        <taxon>Pseudomonadati</taxon>
        <taxon>Bacteroidota</taxon>
        <taxon>Flavobacteriia</taxon>
        <taxon>Flavobacteriales</taxon>
        <taxon>Weeksellaceae</taxon>
        <taxon>Apibacter</taxon>
    </lineage>
</organism>
<protein>
    <submittedName>
        <fullName evidence="1">Uncharacterized protein</fullName>
    </submittedName>
</protein>